<dbReference type="Gene3D" id="3.30.460.10">
    <property type="entry name" value="Beta Polymerase, domain 2"/>
    <property type="match status" value="1"/>
</dbReference>
<protein>
    <recommendedName>
        <fullName evidence="4">Nucleotidyltransferase domain-containing protein</fullName>
    </recommendedName>
</protein>
<keyword evidence="3" id="KW-1185">Reference proteome</keyword>
<evidence type="ECO:0000256" key="1">
    <source>
        <dbReference type="SAM" id="MobiDB-lite"/>
    </source>
</evidence>
<organism evidence="2 3">
    <name type="scientific">Nocardioides marinquilinus</name>
    <dbReference type="NCBI Taxonomy" id="1210400"/>
    <lineage>
        <taxon>Bacteria</taxon>
        <taxon>Bacillati</taxon>
        <taxon>Actinomycetota</taxon>
        <taxon>Actinomycetes</taxon>
        <taxon>Propionibacteriales</taxon>
        <taxon>Nocardioidaceae</taxon>
        <taxon>Nocardioides</taxon>
    </lineage>
</organism>
<comment type="caution">
    <text evidence="2">The sequence shown here is derived from an EMBL/GenBank/DDBJ whole genome shotgun (WGS) entry which is preliminary data.</text>
</comment>
<dbReference type="RefSeq" id="WP_345458873.1">
    <property type="nucleotide sequence ID" value="NZ_BAABKG010000003.1"/>
</dbReference>
<evidence type="ECO:0000313" key="3">
    <source>
        <dbReference type="Proteomes" id="UP001500221"/>
    </source>
</evidence>
<feature type="region of interest" description="Disordered" evidence="1">
    <location>
        <begin position="275"/>
        <end position="294"/>
    </location>
</feature>
<dbReference type="SUPFAM" id="SSF81301">
    <property type="entry name" value="Nucleotidyltransferase"/>
    <property type="match status" value="1"/>
</dbReference>
<dbReference type="InterPro" id="IPR043519">
    <property type="entry name" value="NT_sf"/>
</dbReference>
<dbReference type="EMBL" id="BAABKG010000003">
    <property type="protein sequence ID" value="GAA5149665.1"/>
    <property type="molecule type" value="Genomic_DNA"/>
</dbReference>
<gene>
    <name evidence="2" type="ORF">GCM10023340_25360</name>
</gene>
<proteinExistence type="predicted"/>
<evidence type="ECO:0000313" key="2">
    <source>
        <dbReference type="EMBL" id="GAA5149665.1"/>
    </source>
</evidence>
<name>A0ABP9PNS8_9ACTN</name>
<dbReference type="Proteomes" id="UP001500221">
    <property type="component" value="Unassembled WGS sequence"/>
</dbReference>
<reference evidence="3" key="1">
    <citation type="journal article" date="2019" name="Int. J. Syst. Evol. Microbiol.">
        <title>The Global Catalogue of Microorganisms (GCM) 10K type strain sequencing project: providing services to taxonomists for standard genome sequencing and annotation.</title>
        <authorList>
            <consortium name="The Broad Institute Genomics Platform"/>
            <consortium name="The Broad Institute Genome Sequencing Center for Infectious Disease"/>
            <person name="Wu L."/>
            <person name="Ma J."/>
        </authorList>
    </citation>
    <scope>NUCLEOTIDE SEQUENCE [LARGE SCALE GENOMIC DNA]</scope>
    <source>
        <strain evidence="3">JCM 18459</strain>
    </source>
</reference>
<sequence>MPRGASRLYGGPVAPSLDLPDHLAPAQVETLRSLLADNLAQHGDGLLGLVLTGSAGRQMATARSDLDVFVVLSDDAARHRSTSRSPELDEIPVPLSELERPWPFGTEDWWGRWAFAWAPVLLDRTDGRLTDAVRRQASVDAAEARAVLLQHDRLDGWLNFAYRALKSCRDGRRRECRLDAAESVPWLLDVVFTLSGRVRPYNKYLAWELAEHPLPASPGDRPLDLLDLVERTLDGDAGAVRETFAALEPRLRRDPELAAVVDGWGAELDVLRGTGADDVHPASVPGTPRPTVGP</sequence>
<accession>A0ABP9PNS8</accession>
<evidence type="ECO:0008006" key="4">
    <source>
        <dbReference type="Google" id="ProtNLM"/>
    </source>
</evidence>